<dbReference type="AlphaFoldDB" id="A0A5R8Q6L5"/>
<protein>
    <submittedName>
        <fullName evidence="1">Uncharacterized protein</fullName>
    </submittedName>
</protein>
<organism evidence="1 2">
    <name type="scientific">Culicoidibacter larvae</name>
    <dbReference type="NCBI Taxonomy" id="2579976"/>
    <lineage>
        <taxon>Bacteria</taxon>
        <taxon>Bacillati</taxon>
        <taxon>Bacillota</taxon>
        <taxon>Culicoidibacteria</taxon>
        <taxon>Culicoidibacterales</taxon>
        <taxon>Culicoidibacteraceae</taxon>
        <taxon>Culicoidibacter</taxon>
    </lineage>
</organism>
<comment type="caution">
    <text evidence="1">The sequence shown here is derived from an EMBL/GenBank/DDBJ whole genome shotgun (WGS) entry which is preliminary data.</text>
</comment>
<accession>A0A5R8Q6L5</accession>
<dbReference type="Proteomes" id="UP000306912">
    <property type="component" value="Unassembled WGS sequence"/>
</dbReference>
<gene>
    <name evidence="1" type="ORF">FEZ08_11930</name>
</gene>
<reference evidence="1 2" key="1">
    <citation type="submission" date="2019-05" db="EMBL/GenBank/DDBJ databases">
        <title>Culicoidintestinum kansasii gen. nov., sp. nov. from the gastrointestinal tract of the biting midge, Culicoides sonorensis.</title>
        <authorList>
            <person name="Neupane S."/>
            <person name="Ghosh A."/>
            <person name="Gunther S."/>
            <person name="Martin K."/>
            <person name="Zurek L."/>
        </authorList>
    </citation>
    <scope>NUCLEOTIDE SEQUENCE [LARGE SCALE GENOMIC DNA]</scope>
    <source>
        <strain evidence="1 2">CS-1</strain>
    </source>
</reference>
<evidence type="ECO:0000313" key="1">
    <source>
        <dbReference type="EMBL" id="TLG70289.1"/>
    </source>
</evidence>
<dbReference type="RefSeq" id="WP_138192713.1">
    <property type="nucleotide sequence ID" value="NZ_VBWP01000019.1"/>
</dbReference>
<dbReference type="InParanoid" id="A0A5R8Q6L5"/>
<proteinExistence type="predicted"/>
<sequence length="63" mass="7266">MTLTDNQDKPFMTLGYNKPLTVSYWLNDQVTTITGYYNNRDRKPGHINISGVFIQNDSIVDIK</sequence>
<keyword evidence="2" id="KW-1185">Reference proteome</keyword>
<evidence type="ECO:0000313" key="2">
    <source>
        <dbReference type="Proteomes" id="UP000306912"/>
    </source>
</evidence>
<dbReference type="EMBL" id="VBWP01000019">
    <property type="protein sequence ID" value="TLG70289.1"/>
    <property type="molecule type" value="Genomic_DNA"/>
</dbReference>
<name>A0A5R8Q6L5_9FIRM</name>